<dbReference type="EMBL" id="HBEP01013972">
    <property type="protein sequence ID" value="CAD8483267.1"/>
    <property type="molecule type" value="Transcribed_RNA"/>
</dbReference>
<sequence length="174" mass="18895">MEQAHQRCSSMYHMAQVSSGMDAHYSEYWLRACFQEHAQQLLCARRSRAPARPQAGAEPSAELISHYLEQLRAGSKLSDRDMLAIFGYLLGFVSLGEAKLVELLSMVPGSSPLGCLAPISGALFHPLAEIRTMAAKVLAVFDGYKAAKSTVSGLNMFLLLGYDTAVAAREGGRQ</sequence>
<dbReference type="AlphaFoldDB" id="A0A7S0HKW0"/>
<organism evidence="1">
    <name type="scientific">Phaeocystis antarctica</name>
    <dbReference type="NCBI Taxonomy" id="33657"/>
    <lineage>
        <taxon>Eukaryota</taxon>
        <taxon>Haptista</taxon>
        <taxon>Haptophyta</taxon>
        <taxon>Prymnesiophyceae</taxon>
        <taxon>Phaeocystales</taxon>
        <taxon>Phaeocystaceae</taxon>
        <taxon>Phaeocystis</taxon>
    </lineage>
</organism>
<gene>
    <name evidence="1" type="ORF">PANT1444_LOCUS7910</name>
</gene>
<evidence type="ECO:0000313" key="1">
    <source>
        <dbReference type="EMBL" id="CAD8483267.1"/>
    </source>
</evidence>
<reference evidence="1" key="1">
    <citation type="submission" date="2021-01" db="EMBL/GenBank/DDBJ databases">
        <authorList>
            <person name="Corre E."/>
            <person name="Pelletier E."/>
            <person name="Niang G."/>
            <person name="Scheremetjew M."/>
            <person name="Finn R."/>
            <person name="Kale V."/>
            <person name="Holt S."/>
            <person name="Cochrane G."/>
            <person name="Meng A."/>
            <person name="Brown T."/>
            <person name="Cohen L."/>
        </authorList>
    </citation>
    <scope>NUCLEOTIDE SEQUENCE</scope>
    <source>
        <strain evidence="1">CCMP1374</strain>
    </source>
</reference>
<accession>A0A7S0HKW0</accession>
<proteinExistence type="predicted"/>
<protein>
    <submittedName>
        <fullName evidence="1">Uncharacterized protein</fullName>
    </submittedName>
</protein>
<name>A0A7S0HKW0_9EUKA</name>